<accession>A0A2A2EUA0</accession>
<name>A0A2A2EUA0_9GAMM</name>
<dbReference type="GO" id="GO:0030288">
    <property type="term" value="C:outer membrane-bounded periplasmic space"/>
    <property type="evidence" value="ECO:0007669"/>
    <property type="project" value="InterPro"/>
</dbReference>
<dbReference type="Pfam" id="PF03480">
    <property type="entry name" value="DctP"/>
    <property type="match status" value="1"/>
</dbReference>
<comment type="caution">
    <text evidence="7">The sequence shown here is derived from an EMBL/GenBank/DDBJ whole genome shotgun (WGS) entry which is preliminary data.</text>
</comment>
<dbReference type="InterPro" id="IPR018389">
    <property type="entry name" value="DctP_fam"/>
</dbReference>
<comment type="similarity">
    <text evidence="2">Belongs to the bacterial solute-binding protein 7 family.</text>
</comment>
<protein>
    <submittedName>
        <fullName evidence="7">ABC transporter substrate-binding protein</fullName>
    </submittedName>
</protein>
<evidence type="ECO:0000313" key="7">
    <source>
        <dbReference type="EMBL" id="PAU76130.1"/>
    </source>
</evidence>
<gene>
    <name evidence="7" type="ORF">CK498_14660</name>
</gene>
<feature type="binding site" evidence="5">
    <location>
        <position position="149"/>
    </location>
    <ligand>
        <name>N-acetyl-beta-neuraminate</name>
        <dbReference type="ChEBI" id="CHEBI:58705"/>
    </ligand>
</feature>
<keyword evidence="3" id="KW-0813">Transport</keyword>
<evidence type="ECO:0000256" key="1">
    <source>
        <dbReference type="ARBA" id="ARBA00004196"/>
    </source>
</evidence>
<dbReference type="PANTHER" id="PTHR33376:SF4">
    <property type="entry name" value="SIALIC ACID-BINDING PERIPLASMIC PROTEIN SIAP"/>
    <property type="match status" value="1"/>
</dbReference>
<evidence type="ECO:0000256" key="6">
    <source>
        <dbReference type="SAM" id="SignalP"/>
    </source>
</evidence>
<feature type="binding site" evidence="5">
    <location>
        <position position="170"/>
    </location>
    <ligand>
        <name>N-acetyl-beta-neuraminate</name>
        <dbReference type="ChEBI" id="CHEBI:58705"/>
    </ligand>
</feature>
<organism evidence="7 8">
    <name type="scientific">Halomonas salipaludis</name>
    <dbReference type="NCBI Taxonomy" id="2032625"/>
    <lineage>
        <taxon>Bacteria</taxon>
        <taxon>Pseudomonadati</taxon>
        <taxon>Pseudomonadota</taxon>
        <taxon>Gammaproteobacteria</taxon>
        <taxon>Oceanospirillales</taxon>
        <taxon>Halomonadaceae</taxon>
        <taxon>Halomonas</taxon>
    </lineage>
</organism>
<evidence type="ECO:0000313" key="8">
    <source>
        <dbReference type="Proteomes" id="UP000217771"/>
    </source>
</evidence>
<comment type="subcellular location">
    <subcellularLocation>
        <location evidence="1">Cell envelope</location>
    </subcellularLocation>
</comment>
<keyword evidence="4 6" id="KW-0732">Signal</keyword>
<dbReference type="NCBIfam" id="NF037995">
    <property type="entry name" value="TRAP_S1"/>
    <property type="match status" value="1"/>
</dbReference>
<feature type="chain" id="PRO_5013240074" evidence="6">
    <location>
        <begin position="26"/>
        <end position="328"/>
    </location>
</feature>
<dbReference type="GO" id="GO:0055085">
    <property type="term" value="P:transmembrane transport"/>
    <property type="evidence" value="ECO:0007669"/>
    <property type="project" value="InterPro"/>
</dbReference>
<keyword evidence="8" id="KW-1185">Reference proteome</keyword>
<feature type="signal peptide" evidence="6">
    <location>
        <begin position="1"/>
        <end position="25"/>
    </location>
</feature>
<dbReference type="Gene3D" id="3.40.190.170">
    <property type="entry name" value="Bacterial extracellular solute-binding protein, family 7"/>
    <property type="match status" value="1"/>
</dbReference>
<dbReference type="Proteomes" id="UP000217771">
    <property type="component" value="Unassembled WGS sequence"/>
</dbReference>
<dbReference type="OrthoDB" id="8690069at2"/>
<dbReference type="PANTHER" id="PTHR33376">
    <property type="match status" value="1"/>
</dbReference>
<feature type="binding site" evidence="5">
    <location>
        <position position="210"/>
    </location>
    <ligand>
        <name>N-acetyl-beta-neuraminate</name>
        <dbReference type="ChEBI" id="CHEBI:58705"/>
    </ligand>
</feature>
<sequence>MKSLPSLPLFTALALAVGLTNSATAADIELRAATIGSQQGIQMAGLSALVEHVAAATDDEVAINLFHSGSLGDQISNIESLDTRTLDIATIETPITTVDEDLGILSLPYLFRDREHVRNVLLGEIGEAIKAQLQEQDYRVIGFYEGGFRHITNNRHPIATPDDLSGLRIRTPESRQRVEMFNAYGANASPLPYPELYSALQTRVFDGQENPLVEVEASRFYEVQDYLSLSGHVYTVGFLLMNEARFQDLPEEVRQALLEGGAKAFAATEAFGEHADQSVIDLVEQNGMQVNEVDIDAFIEASQPLWEAFTQDLSEEARGMVERIANHP</sequence>
<dbReference type="NCBIfam" id="TIGR00787">
    <property type="entry name" value="dctP"/>
    <property type="match status" value="1"/>
</dbReference>
<dbReference type="PIRSF" id="PIRSF006470">
    <property type="entry name" value="DctB"/>
    <property type="match status" value="1"/>
</dbReference>
<dbReference type="InterPro" id="IPR038404">
    <property type="entry name" value="TRAP_DctP_sf"/>
</dbReference>
<feature type="binding site" evidence="5">
    <location>
        <position position="92"/>
    </location>
    <ligand>
        <name>N-acetyl-beta-neuraminate</name>
        <dbReference type="ChEBI" id="CHEBI:58705"/>
    </ligand>
</feature>
<proteinExistence type="inferred from homology"/>
<evidence type="ECO:0000256" key="3">
    <source>
        <dbReference type="ARBA" id="ARBA00022448"/>
    </source>
</evidence>
<evidence type="ECO:0000256" key="4">
    <source>
        <dbReference type="ARBA" id="ARBA00022729"/>
    </source>
</evidence>
<dbReference type="AlphaFoldDB" id="A0A2A2EUA0"/>
<dbReference type="InterPro" id="IPR004682">
    <property type="entry name" value="TRAP_DctP"/>
</dbReference>
<evidence type="ECO:0000256" key="5">
    <source>
        <dbReference type="PIRSR" id="PIRSR006470-1"/>
    </source>
</evidence>
<evidence type="ECO:0000256" key="2">
    <source>
        <dbReference type="ARBA" id="ARBA00009023"/>
    </source>
</evidence>
<dbReference type="EMBL" id="NSKB01000005">
    <property type="protein sequence ID" value="PAU76130.1"/>
    <property type="molecule type" value="Genomic_DNA"/>
</dbReference>
<reference evidence="7 8" key="1">
    <citation type="submission" date="2017-08" db="EMBL/GenBank/DDBJ databases">
        <title>Halomonas alkalisoli sp. nov., isolated from saline alkaline soil.</title>
        <authorList>
            <person name="Wang D."/>
            <person name="Zhang G."/>
        </authorList>
    </citation>
    <scope>NUCLEOTIDE SEQUENCE [LARGE SCALE GENOMIC DNA]</scope>
    <source>
        <strain evidence="7 8">WRN001</strain>
    </source>
</reference>
<dbReference type="RefSeq" id="WP_095621600.1">
    <property type="nucleotide sequence ID" value="NZ_NSKB01000005.1"/>
</dbReference>
<dbReference type="CDD" id="cd13603">
    <property type="entry name" value="PBP2_TRAP_Siap_TeaA_like"/>
    <property type="match status" value="1"/>
</dbReference>